<proteinExistence type="predicted"/>
<dbReference type="InterPro" id="IPR007278">
    <property type="entry name" value="DUF397"/>
</dbReference>
<dbReference type="AlphaFoldDB" id="A0A7W9YHS7"/>
<keyword evidence="3" id="KW-1185">Reference proteome</keyword>
<evidence type="ECO:0000313" key="2">
    <source>
        <dbReference type="EMBL" id="MBB6172403.1"/>
    </source>
</evidence>
<gene>
    <name evidence="2" type="ORF">HNR23_002463</name>
</gene>
<dbReference type="Pfam" id="PF04149">
    <property type="entry name" value="DUF397"/>
    <property type="match status" value="1"/>
</dbReference>
<feature type="domain" description="DUF397" evidence="1">
    <location>
        <begin position="10"/>
        <end position="61"/>
    </location>
</feature>
<reference evidence="2 3" key="1">
    <citation type="submission" date="2020-08" db="EMBL/GenBank/DDBJ databases">
        <title>Sequencing the genomes of 1000 actinobacteria strains.</title>
        <authorList>
            <person name="Klenk H.-P."/>
        </authorList>
    </citation>
    <scope>NUCLEOTIDE SEQUENCE [LARGE SCALE GENOMIC DNA]</scope>
    <source>
        <strain evidence="2 3">DSM 46659</strain>
    </source>
</reference>
<dbReference type="EMBL" id="JACHDS010000001">
    <property type="protein sequence ID" value="MBB6172403.1"/>
    <property type="molecule type" value="Genomic_DNA"/>
</dbReference>
<organism evidence="2 3">
    <name type="scientific">Nocardiopsis mwathae</name>
    <dbReference type="NCBI Taxonomy" id="1472723"/>
    <lineage>
        <taxon>Bacteria</taxon>
        <taxon>Bacillati</taxon>
        <taxon>Actinomycetota</taxon>
        <taxon>Actinomycetes</taxon>
        <taxon>Streptosporangiales</taxon>
        <taxon>Nocardiopsidaceae</taxon>
        <taxon>Nocardiopsis</taxon>
    </lineage>
</organism>
<accession>A0A7W9YHS7</accession>
<dbReference type="Proteomes" id="UP000546642">
    <property type="component" value="Unassembled WGS sequence"/>
</dbReference>
<evidence type="ECO:0000259" key="1">
    <source>
        <dbReference type="Pfam" id="PF04149"/>
    </source>
</evidence>
<evidence type="ECO:0000313" key="3">
    <source>
        <dbReference type="Proteomes" id="UP000546642"/>
    </source>
</evidence>
<sequence>MSYKTPDDLVFRKSTHSNPGECVEVAPLPCGGQAVRDSKRPTALIQRFPAAEWSKFLDTIKSGEFDV</sequence>
<protein>
    <recommendedName>
        <fullName evidence="1">DUF397 domain-containing protein</fullName>
    </recommendedName>
</protein>
<name>A0A7W9YHS7_9ACTN</name>
<comment type="caution">
    <text evidence="2">The sequence shown here is derived from an EMBL/GenBank/DDBJ whole genome shotgun (WGS) entry which is preliminary data.</text>
</comment>
<dbReference type="RefSeq" id="WP_184075703.1">
    <property type="nucleotide sequence ID" value="NZ_JACHDS010000001.1"/>
</dbReference>